<dbReference type="EMBL" id="MKIM01000027">
    <property type="protein sequence ID" value="OLP44315.1"/>
    <property type="molecule type" value="Genomic_DNA"/>
</dbReference>
<dbReference type="InterPro" id="IPR000014">
    <property type="entry name" value="PAS"/>
</dbReference>
<dbReference type="Pfam" id="PF08447">
    <property type="entry name" value="PAS_3"/>
    <property type="match status" value="1"/>
</dbReference>
<evidence type="ECO:0000313" key="3">
    <source>
        <dbReference type="Proteomes" id="UP000186894"/>
    </source>
</evidence>
<feature type="domain" description="PAS fold-3" evidence="1">
    <location>
        <begin position="56"/>
        <end position="130"/>
    </location>
</feature>
<dbReference type="AlphaFoldDB" id="A0A1Q8ZQG2"/>
<dbReference type="Proteomes" id="UP000186894">
    <property type="component" value="Unassembled WGS sequence"/>
</dbReference>
<dbReference type="CDD" id="cd00130">
    <property type="entry name" value="PAS"/>
    <property type="match status" value="1"/>
</dbReference>
<protein>
    <recommendedName>
        <fullName evidence="1">PAS fold-3 domain-containing protein</fullName>
    </recommendedName>
</protein>
<evidence type="ECO:0000259" key="1">
    <source>
        <dbReference type="Pfam" id="PF08447"/>
    </source>
</evidence>
<evidence type="ECO:0000313" key="2">
    <source>
        <dbReference type="EMBL" id="OLP44315.1"/>
    </source>
</evidence>
<keyword evidence="3" id="KW-1185">Reference proteome</keyword>
<accession>A0A1Q8ZQG2</accession>
<dbReference type="Gene3D" id="3.30.450.20">
    <property type="entry name" value="PAS domain"/>
    <property type="match status" value="1"/>
</dbReference>
<comment type="caution">
    <text evidence="2">The sequence shown here is derived from an EMBL/GenBank/DDBJ whole genome shotgun (WGS) entry which is preliminary data.</text>
</comment>
<reference evidence="2 3" key="1">
    <citation type="submission" date="2016-09" db="EMBL/GenBank/DDBJ databases">
        <title>Rhizobium oryziradicis sp. nov., isolated from the root of rice.</title>
        <authorList>
            <person name="Zhao J."/>
            <person name="Zhang X."/>
        </authorList>
    </citation>
    <scope>NUCLEOTIDE SEQUENCE [LARGE SCALE GENOMIC DNA]</scope>
    <source>
        <strain evidence="2 3">N19</strain>
    </source>
</reference>
<dbReference type="InterPro" id="IPR013655">
    <property type="entry name" value="PAS_fold_3"/>
</dbReference>
<dbReference type="InterPro" id="IPR035965">
    <property type="entry name" value="PAS-like_dom_sf"/>
</dbReference>
<gene>
    <name evidence="2" type="ORF">BJF95_07135</name>
</gene>
<proteinExistence type="predicted"/>
<sequence>MSLAWRFDESVAQPMQDLHAIGMSETDVTTLIEAFLVCGFWRVALDDGLFYFTEHTFKIFEMEPHTGPINFTSLLQAIHPDDQTMMLDTFQVSMETRQTYHCIYRLITKKKSVKWVRSVGFHQINAEGTPEVRGMTHELFQHVSSAAFMVPPKCAPSEDPKPTE</sequence>
<dbReference type="SUPFAM" id="SSF55785">
    <property type="entry name" value="PYP-like sensor domain (PAS domain)"/>
    <property type="match status" value="1"/>
</dbReference>
<name>A0A1Q8ZQG2_9HYPH</name>
<organism evidence="2 3">
    <name type="scientific">Rhizobium oryziradicis</name>
    <dbReference type="NCBI Taxonomy" id="1867956"/>
    <lineage>
        <taxon>Bacteria</taxon>
        <taxon>Pseudomonadati</taxon>
        <taxon>Pseudomonadota</taxon>
        <taxon>Alphaproteobacteria</taxon>
        <taxon>Hyphomicrobiales</taxon>
        <taxon>Rhizobiaceae</taxon>
        <taxon>Rhizobium/Agrobacterium group</taxon>
        <taxon>Rhizobium</taxon>
    </lineage>
</organism>
<dbReference type="STRING" id="1867956.BJF95_07135"/>